<keyword evidence="2" id="KW-1185">Reference proteome</keyword>
<organism evidence="1 2">
    <name type="scientific">Pisolithus microcarpus 441</name>
    <dbReference type="NCBI Taxonomy" id="765257"/>
    <lineage>
        <taxon>Eukaryota</taxon>
        <taxon>Fungi</taxon>
        <taxon>Dikarya</taxon>
        <taxon>Basidiomycota</taxon>
        <taxon>Agaricomycotina</taxon>
        <taxon>Agaricomycetes</taxon>
        <taxon>Agaricomycetidae</taxon>
        <taxon>Boletales</taxon>
        <taxon>Sclerodermatineae</taxon>
        <taxon>Pisolithaceae</taxon>
        <taxon>Pisolithus</taxon>
    </lineage>
</organism>
<gene>
    <name evidence="1" type="ORF">PISMIDRAFT_221779</name>
</gene>
<dbReference type="HOGENOM" id="CLU_2574754_0_0_1"/>
<reference evidence="2" key="2">
    <citation type="submission" date="2015-01" db="EMBL/GenBank/DDBJ databases">
        <title>Evolutionary Origins and Diversification of the Mycorrhizal Mutualists.</title>
        <authorList>
            <consortium name="DOE Joint Genome Institute"/>
            <consortium name="Mycorrhizal Genomics Consortium"/>
            <person name="Kohler A."/>
            <person name="Kuo A."/>
            <person name="Nagy L.G."/>
            <person name="Floudas D."/>
            <person name="Copeland A."/>
            <person name="Barry K.W."/>
            <person name="Cichocki N."/>
            <person name="Veneault-Fourrey C."/>
            <person name="LaButti K."/>
            <person name="Lindquist E.A."/>
            <person name="Lipzen A."/>
            <person name="Lundell T."/>
            <person name="Morin E."/>
            <person name="Murat C."/>
            <person name="Riley R."/>
            <person name="Ohm R."/>
            <person name="Sun H."/>
            <person name="Tunlid A."/>
            <person name="Henrissat B."/>
            <person name="Grigoriev I.V."/>
            <person name="Hibbett D.S."/>
            <person name="Martin F."/>
        </authorList>
    </citation>
    <scope>NUCLEOTIDE SEQUENCE [LARGE SCALE GENOMIC DNA]</scope>
    <source>
        <strain evidence="2">441</strain>
    </source>
</reference>
<reference evidence="1 2" key="1">
    <citation type="submission" date="2014-04" db="EMBL/GenBank/DDBJ databases">
        <authorList>
            <consortium name="DOE Joint Genome Institute"/>
            <person name="Kuo A."/>
            <person name="Kohler A."/>
            <person name="Costa M.D."/>
            <person name="Nagy L.G."/>
            <person name="Floudas D."/>
            <person name="Copeland A."/>
            <person name="Barry K.W."/>
            <person name="Cichocki N."/>
            <person name="Veneault-Fourrey C."/>
            <person name="LaButti K."/>
            <person name="Lindquist E.A."/>
            <person name="Lipzen A."/>
            <person name="Lundell T."/>
            <person name="Morin E."/>
            <person name="Murat C."/>
            <person name="Sun H."/>
            <person name="Tunlid A."/>
            <person name="Henrissat B."/>
            <person name="Grigoriev I.V."/>
            <person name="Hibbett D.S."/>
            <person name="Martin F."/>
            <person name="Nordberg H.P."/>
            <person name="Cantor M.N."/>
            <person name="Hua S.X."/>
        </authorList>
    </citation>
    <scope>NUCLEOTIDE SEQUENCE [LARGE SCALE GENOMIC DNA]</scope>
    <source>
        <strain evidence="1 2">441</strain>
    </source>
</reference>
<sequence>MRTTRRKIEIGRHCGQEGRRAFAKELFNAETKDPAGLGTYLIRSLVSLDKECNGLWFSKFQDVCYCVVHSPVEYGRSIGAL</sequence>
<accession>A0A0C9YPY0</accession>
<protein>
    <submittedName>
        <fullName evidence="1">Unplaced genomic scaffold scaffold_14, whole genome shotgun sequence</fullName>
    </submittedName>
</protein>
<dbReference type="EMBL" id="KN833698">
    <property type="protein sequence ID" value="KIK27105.1"/>
    <property type="molecule type" value="Genomic_DNA"/>
</dbReference>
<evidence type="ECO:0000313" key="1">
    <source>
        <dbReference type="EMBL" id="KIK27105.1"/>
    </source>
</evidence>
<name>A0A0C9YPY0_9AGAM</name>
<evidence type="ECO:0000313" key="2">
    <source>
        <dbReference type="Proteomes" id="UP000054018"/>
    </source>
</evidence>
<dbReference type="AlphaFoldDB" id="A0A0C9YPY0"/>
<dbReference type="Proteomes" id="UP000054018">
    <property type="component" value="Unassembled WGS sequence"/>
</dbReference>
<proteinExistence type="predicted"/>